<evidence type="ECO:0000313" key="1">
    <source>
        <dbReference type="EMBL" id="AFI56268.1"/>
    </source>
</evidence>
<organism evidence="1">
    <name type="scientific">Erwinia amylovora</name>
    <name type="common">Fire blight bacteria</name>
    <dbReference type="NCBI Taxonomy" id="552"/>
    <lineage>
        <taxon>Bacteria</taxon>
        <taxon>Pseudomonadati</taxon>
        <taxon>Pseudomonadota</taxon>
        <taxon>Gammaproteobacteria</taxon>
        <taxon>Enterobacterales</taxon>
        <taxon>Erwiniaceae</taxon>
        <taxon>Erwinia</taxon>
    </lineage>
</organism>
<proteinExistence type="predicted"/>
<sequence length="67" mass="7185">MPSHNQSRSPAPIIYIGPARRSSLEGCAVKLTHASGRVISASKIVQGLIDTYLDVYVSELTDKSVIS</sequence>
<geneLocation type="plasmid" evidence="1">
    <name>pEM65</name>
</geneLocation>
<reference evidence="1" key="1">
    <citation type="journal article" date="2013" name="Res. Microbiol.">
        <title>Deep sequencing revealed genome-wide single-nucleotide polymorphism and plasmid content of Erwinia amylovora strains isolated in Middle Atlas, Morocco.</title>
        <authorList>
            <person name="Hannou N."/>
            <person name="Mondy S."/>
            <person name="Planamente S."/>
            <person name="Moumni M."/>
            <person name="Llop P."/>
            <person name="Lopez M."/>
            <person name="Manceau C."/>
            <person name="Barny M.A."/>
            <person name="Faure D."/>
        </authorList>
    </citation>
    <scope>NUCLEOTIDE SEQUENCE</scope>
    <source>
        <strain evidence="1">CFBP7517</strain>
        <plasmid evidence="1">pEM65</plasmid>
    </source>
</reference>
<keyword evidence="1" id="KW-0614">Plasmid</keyword>
<protein>
    <submittedName>
        <fullName evidence="1">Uncharacterized protein</fullName>
    </submittedName>
</protein>
<dbReference type="AlphaFoldDB" id="I1VYM6"/>
<name>I1VYM6_ERWAM</name>
<dbReference type="EMBL" id="JQ292796">
    <property type="protein sequence ID" value="AFI56268.1"/>
    <property type="molecule type" value="Genomic_DNA"/>
</dbReference>
<accession>I1VYM6</accession>